<dbReference type="SUPFAM" id="SSF54373">
    <property type="entry name" value="FAD-linked reductases, C-terminal domain"/>
    <property type="match status" value="1"/>
</dbReference>
<dbReference type="InterPro" id="IPR036188">
    <property type="entry name" value="FAD/NAD-bd_sf"/>
</dbReference>
<comment type="caution">
    <text evidence="5">The sequence shown here is derived from an EMBL/GenBank/DDBJ whole genome shotgun (WGS) entry which is preliminary data.</text>
</comment>
<dbReference type="PANTHER" id="PTHR11552:SF123">
    <property type="entry name" value="GMC OXIDOREDUCTASE (AFU_ORTHOLOGUE AFUA_2G01770)-RELATED"/>
    <property type="match status" value="1"/>
</dbReference>
<feature type="domain" description="Glucose-methanol-choline oxidoreductase N-terminal" evidence="4">
    <location>
        <begin position="254"/>
        <end position="268"/>
    </location>
</feature>
<comment type="similarity">
    <text evidence="1">Belongs to the GMC oxidoreductase family.</text>
</comment>
<dbReference type="EMBL" id="CAJVRL010000088">
    <property type="protein sequence ID" value="CAG8959043.1"/>
    <property type="molecule type" value="Genomic_DNA"/>
</dbReference>
<dbReference type="InterPro" id="IPR007867">
    <property type="entry name" value="GMC_OxRtase_C"/>
</dbReference>
<keyword evidence="6" id="KW-1185">Reference proteome</keyword>
<proteinExistence type="inferred from homology"/>
<evidence type="ECO:0000256" key="3">
    <source>
        <dbReference type="PIRSR" id="PIRSR000137-2"/>
    </source>
</evidence>
<dbReference type="AlphaFoldDB" id="A0A9N9L6K9"/>
<accession>A0A9N9L6K9</accession>
<evidence type="ECO:0000256" key="1">
    <source>
        <dbReference type="ARBA" id="ARBA00010790"/>
    </source>
</evidence>
<evidence type="ECO:0000313" key="6">
    <source>
        <dbReference type="Proteomes" id="UP000696280"/>
    </source>
</evidence>
<dbReference type="InterPro" id="IPR012132">
    <property type="entry name" value="GMC_OxRdtase"/>
</dbReference>
<keyword evidence="3" id="KW-0285">Flavoprotein</keyword>
<gene>
    <name evidence="5" type="ORF">HYFRA_00012823</name>
</gene>
<dbReference type="Gene3D" id="3.50.50.60">
    <property type="entry name" value="FAD/NAD(P)-binding domain"/>
    <property type="match status" value="1"/>
</dbReference>
<dbReference type="Pfam" id="PF00732">
    <property type="entry name" value="GMC_oxred_N"/>
    <property type="match status" value="1"/>
</dbReference>
<evidence type="ECO:0000256" key="2">
    <source>
        <dbReference type="PIRSR" id="PIRSR000137-1"/>
    </source>
</evidence>
<dbReference type="Proteomes" id="UP000696280">
    <property type="component" value="Unassembled WGS sequence"/>
</dbReference>
<dbReference type="PIRSF" id="PIRSF000137">
    <property type="entry name" value="Alcohol_oxidase"/>
    <property type="match status" value="1"/>
</dbReference>
<dbReference type="PROSITE" id="PS51257">
    <property type="entry name" value="PROKAR_LIPOPROTEIN"/>
    <property type="match status" value="1"/>
</dbReference>
<evidence type="ECO:0000259" key="4">
    <source>
        <dbReference type="PROSITE" id="PS00624"/>
    </source>
</evidence>
<dbReference type="Gene3D" id="3.30.560.10">
    <property type="entry name" value="Glucose Oxidase, domain 3"/>
    <property type="match status" value="1"/>
</dbReference>
<comment type="cofactor">
    <cofactor evidence="3">
        <name>FAD</name>
        <dbReference type="ChEBI" id="CHEBI:57692"/>
    </cofactor>
</comment>
<feature type="active site" description="Proton donor" evidence="2">
    <location>
        <position position="493"/>
    </location>
</feature>
<organism evidence="5 6">
    <name type="scientific">Hymenoscyphus fraxineus</name>
    <dbReference type="NCBI Taxonomy" id="746836"/>
    <lineage>
        <taxon>Eukaryota</taxon>
        <taxon>Fungi</taxon>
        <taxon>Dikarya</taxon>
        <taxon>Ascomycota</taxon>
        <taxon>Pezizomycotina</taxon>
        <taxon>Leotiomycetes</taxon>
        <taxon>Helotiales</taxon>
        <taxon>Helotiaceae</taxon>
        <taxon>Hymenoscyphus</taxon>
    </lineage>
</organism>
<dbReference type="Pfam" id="PF05199">
    <property type="entry name" value="GMC_oxred_C"/>
    <property type="match status" value="1"/>
</dbReference>
<keyword evidence="3" id="KW-0274">FAD</keyword>
<feature type="binding site" evidence="3">
    <location>
        <position position="221"/>
    </location>
    <ligand>
        <name>FAD</name>
        <dbReference type="ChEBI" id="CHEBI:57692"/>
    </ligand>
</feature>
<dbReference type="GO" id="GO:0050660">
    <property type="term" value="F:flavin adenine dinucleotide binding"/>
    <property type="evidence" value="ECO:0007669"/>
    <property type="project" value="InterPro"/>
</dbReference>
<feature type="active site" description="Proton acceptor" evidence="2">
    <location>
        <position position="531"/>
    </location>
</feature>
<evidence type="ECO:0000313" key="5">
    <source>
        <dbReference type="EMBL" id="CAG8959043.1"/>
    </source>
</evidence>
<reference evidence="5" key="1">
    <citation type="submission" date="2021-07" db="EMBL/GenBank/DDBJ databases">
        <authorList>
            <person name="Durling M."/>
        </authorList>
    </citation>
    <scope>NUCLEOTIDE SEQUENCE</scope>
</reference>
<dbReference type="OrthoDB" id="269227at2759"/>
<name>A0A9N9L6K9_9HELO</name>
<dbReference type="GO" id="GO:0016614">
    <property type="term" value="F:oxidoreductase activity, acting on CH-OH group of donors"/>
    <property type="evidence" value="ECO:0007669"/>
    <property type="project" value="InterPro"/>
</dbReference>
<dbReference type="PROSITE" id="PS00624">
    <property type="entry name" value="GMC_OXRED_2"/>
    <property type="match status" value="1"/>
</dbReference>
<dbReference type="PANTHER" id="PTHR11552">
    <property type="entry name" value="GLUCOSE-METHANOL-CHOLINE GMC OXIDOREDUCTASE"/>
    <property type="match status" value="1"/>
</dbReference>
<protein>
    <recommendedName>
        <fullName evidence="4">Glucose-methanol-choline oxidoreductase N-terminal domain-containing protein</fullName>
    </recommendedName>
</protein>
<sequence>MDSKTLEADYVLVGGGLAGCVLASRLHHAPTRPSVILLEAGPDQHAHPLVTSPLGAPRLHGSELEWNYQTAPQKHLNGRSIYNCGGKLLSGSSAINYGGWTRGHAADYDLWATIVGDQRWSYKGMLPYFRRTERFHDEHGDAAQHGFDGPIHTAPVNRSYPLREPVHQAFIEAGLKQNVDANNGEPLGVAAWTENWRNSVRQPAGVAYDLSGVKVMTSSPVHRVILSESNRATGAEMIDGRRINARKEVIICCGTLRTPQVLMLSGIGPSENLAKIGVPQKVNSPDVGQNFHDHCSLVQFWKLRNPALGLANGAPEFFKKDPSFLNGMPFNWVGTDTVQQADLHDALLADNEVVDAGNINLHSHLQVPRAHIELIIAYSLLGRPRAEYGLSIDGTHISTGVLNLLPTSRGTVTLLNSDPNNDPVINPNYFATHTDHAIMRAGIRRMMQVMETPSMRAIVESETVPSGFSALTSVSSDEDIDARVRQFSATWYHFGGSAAMGKVVDSEFRVMGTEALRVVDASVIPTPIAAHYQACIYAVAEQAADMILG</sequence>
<dbReference type="SUPFAM" id="SSF51905">
    <property type="entry name" value="FAD/NAD(P)-binding domain"/>
    <property type="match status" value="1"/>
</dbReference>
<dbReference type="InterPro" id="IPR000172">
    <property type="entry name" value="GMC_OxRdtase_N"/>
</dbReference>